<name>A0ABV5B0C2_9BACL</name>
<dbReference type="Proteomes" id="UP001580346">
    <property type="component" value="Unassembled WGS sequence"/>
</dbReference>
<gene>
    <name evidence="1" type="ORF">ACE41H_24560</name>
</gene>
<organism evidence="1 2">
    <name type="scientific">Paenibacillus enshidis</name>
    <dbReference type="NCBI Taxonomy" id="1458439"/>
    <lineage>
        <taxon>Bacteria</taxon>
        <taxon>Bacillati</taxon>
        <taxon>Bacillota</taxon>
        <taxon>Bacilli</taxon>
        <taxon>Bacillales</taxon>
        <taxon>Paenibacillaceae</taxon>
        <taxon>Paenibacillus</taxon>
    </lineage>
</organism>
<keyword evidence="2" id="KW-1185">Reference proteome</keyword>
<proteinExistence type="predicted"/>
<evidence type="ECO:0008006" key="3">
    <source>
        <dbReference type="Google" id="ProtNLM"/>
    </source>
</evidence>
<protein>
    <recommendedName>
        <fullName evidence="3">MerR family transcriptional regulator</fullName>
    </recommendedName>
</protein>
<comment type="caution">
    <text evidence="1">The sequence shown here is derived from an EMBL/GenBank/DDBJ whole genome shotgun (WGS) entry which is preliminary data.</text>
</comment>
<dbReference type="RefSeq" id="WP_375358203.1">
    <property type="nucleotide sequence ID" value="NZ_JBHHMI010000048.1"/>
</dbReference>
<evidence type="ECO:0000313" key="1">
    <source>
        <dbReference type="EMBL" id="MFB5269933.1"/>
    </source>
</evidence>
<dbReference type="EMBL" id="JBHHMI010000048">
    <property type="protein sequence ID" value="MFB5269933.1"/>
    <property type="molecule type" value="Genomic_DNA"/>
</dbReference>
<sequence>MGRSTLNKYARSMEDAGYVFTKDEHGNRAYTDHDIVAFRVLVDLLGRRADYESAINATVREYSRVSSSDPRLLVAMPNSSVEIATLHAKLDELAQAMVMLSGKIDQIIDERVRSEVAAAAAGIGDQFNEVLGEVRAAQDRTDQKVDELLSRVEVHGKRKRFFGLF</sequence>
<evidence type="ECO:0000313" key="2">
    <source>
        <dbReference type="Proteomes" id="UP001580346"/>
    </source>
</evidence>
<reference evidence="1 2" key="1">
    <citation type="submission" date="2024-09" db="EMBL/GenBank/DDBJ databases">
        <title>Paenibacillus zeirhizospherea sp. nov., isolated from surface of the maize (Zea mays) roots in a horticulture field, Hungary.</title>
        <authorList>
            <person name="Marton D."/>
            <person name="Farkas M."/>
            <person name="Bedics A."/>
            <person name="Toth E."/>
            <person name="Tancsics A."/>
            <person name="Boka K."/>
            <person name="Maroti G."/>
            <person name="Kriszt B."/>
            <person name="Cserhati M."/>
        </authorList>
    </citation>
    <scope>NUCLEOTIDE SEQUENCE [LARGE SCALE GENOMIC DNA]</scope>
    <source>
        <strain evidence="1 2">KCTC 33519</strain>
    </source>
</reference>
<accession>A0ABV5B0C2</accession>